<evidence type="ECO:0008006" key="4">
    <source>
        <dbReference type="Google" id="ProtNLM"/>
    </source>
</evidence>
<feature type="signal peptide" evidence="1">
    <location>
        <begin position="1"/>
        <end position="20"/>
    </location>
</feature>
<reference evidence="3" key="1">
    <citation type="submission" date="2016-10" db="EMBL/GenBank/DDBJ databases">
        <authorList>
            <person name="Varghese N."/>
            <person name="Submissions S."/>
        </authorList>
    </citation>
    <scope>NUCLEOTIDE SEQUENCE [LARGE SCALE GENOMIC DNA]</scope>
    <source>
        <strain evidence="3">DSM 25030</strain>
    </source>
</reference>
<dbReference type="AlphaFoldDB" id="A0A1H2Z7U2"/>
<dbReference type="EMBL" id="FNMY01000008">
    <property type="protein sequence ID" value="SDX13395.1"/>
    <property type="molecule type" value="Genomic_DNA"/>
</dbReference>
<proteinExistence type="predicted"/>
<accession>A0A1H2Z7U2</accession>
<organism evidence="2 3">
    <name type="scientific">Flagellimonas zhangzhouensis</name>
    <dbReference type="NCBI Taxonomy" id="1073328"/>
    <lineage>
        <taxon>Bacteria</taxon>
        <taxon>Pseudomonadati</taxon>
        <taxon>Bacteroidota</taxon>
        <taxon>Flavobacteriia</taxon>
        <taxon>Flavobacteriales</taxon>
        <taxon>Flavobacteriaceae</taxon>
        <taxon>Flagellimonas</taxon>
    </lineage>
</organism>
<dbReference type="RefSeq" id="WP_090299487.1">
    <property type="nucleotide sequence ID" value="NZ_FNKI01000007.1"/>
</dbReference>
<evidence type="ECO:0000313" key="2">
    <source>
        <dbReference type="EMBL" id="SDX13395.1"/>
    </source>
</evidence>
<evidence type="ECO:0000256" key="1">
    <source>
        <dbReference type="SAM" id="SignalP"/>
    </source>
</evidence>
<sequence>MINKITSLLVFFLFVSFCHGQNTDQESLRLLIMGNEDYGLNKAVEFVAEEMDIDLVRMDISLSRKTLDSIEAQNAQMWEKLDDKLQLNSKQVFRTRLTEENEKIASAEDIYRTDAKAKRLRKKLEKDGIETHAELEKKRAPFIYIYTVYSLDKSISESAKKPEFHVVVDIKDISSKVEEL</sequence>
<dbReference type="Proteomes" id="UP000199592">
    <property type="component" value="Unassembled WGS sequence"/>
</dbReference>
<protein>
    <recommendedName>
        <fullName evidence="4">OmpH family outer membrane protein</fullName>
    </recommendedName>
</protein>
<keyword evidence="3" id="KW-1185">Reference proteome</keyword>
<feature type="chain" id="PRO_5011788007" description="OmpH family outer membrane protein" evidence="1">
    <location>
        <begin position="21"/>
        <end position="180"/>
    </location>
</feature>
<dbReference type="STRING" id="1073328.SAMN05216294_3346"/>
<keyword evidence="1" id="KW-0732">Signal</keyword>
<evidence type="ECO:0000313" key="3">
    <source>
        <dbReference type="Proteomes" id="UP000199592"/>
    </source>
</evidence>
<name>A0A1H2Z7U2_9FLAO</name>
<gene>
    <name evidence="2" type="ORF">SAMN04487892_3341</name>
</gene>